<evidence type="ECO:0000256" key="1">
    <source>
        <dbReference type="SAM" id="MobiDB-lite"/>
    </source>
</evidence>
<dbReference type="Proteomes" id="UP001148786">
    <property type="component" value="Unassembled WGS sequence"/>
</dbReference>
<feature type="compositionally biased region" description="Low complexity" evidence="1">
    <location>
        <begin position="33"/>
        <end position="70"/>
    </location>
</feature>
<dbReference type="AlphaFoldDB" id="A0A9W8JQ37"/>
<comment type="caution">
    <text evidence="2">The sequence shown here is derived from an EMBL/GenBank/DDBJ whole genome shotgun (WGS) entry which is preliminary data.</text>
</comment>
<gene>
    <name evidence="2" type="ORF">NLJ89_g11354</name>
</gene>
<accession>A0A9W8JQ37</accession>
<feature type="region of interest" description="Disordered" evidence="1">
    <location>
        <begin position="33"/>
        <end position="80"/>
    </location>
</feature>
<keyword evidence="3" id="KW-1185">Reference proteome</keyword>
<name>A0A9W8JQ37_9AGAR</name>
<evidence type="ECO:0000313" key="3">
    <source>
        <dbReference type="Proteomes" id="UP001148786"/>
    </source>
</evidence>
<organism evidence="2 3">
    <name type="scientific">Agrocybe chaxingu</name>
    <dbReference type="NCBI Taxonomy" id="84603"/>
    <lineage>
        <taxon>Eukaryota</taxon>
        <taxon>Fungi</taxon>
        <taxon>Dikarya</taxon>
        <taxon>Basidiomycota</taxon>
        <taxon>Agaricomycotina</taxon>
        <taxon>Agaricomycetes</taxon>
        <taxon>Agaricomycetidae</taxon>
        <taxon>Agaricales</taxon>
        <taxon>Agaricineae</taxon>
        <taxon>Strophariaceae</taxon>
        <taxon>Agrocybe</taxon>
    </lineage>
</organism>
<dbReference type="EMBL" id="JANKHO010002553">
    <property type="protein sequence ID" value="KAJ3491275.1"/>
    <property type="molecule type" value="Genomic_DNA"/>
</dbReference>
<sequence length="80" mass="7897">MSFGKKKKKELAHVAGMGGLSPTVESPIDASVSVAGSNASGAPAPAPGVSSSSLSPENVNGAASANNNSARDLLRRFDAT</sequence>
<protein>
    <submittedName>
        <fullName evidence="2">Uncharacterized protein</fullName>
    </submittedName>
</protein>
<evidence type="ECO:0000313" key="2">
    <source>
        <dbReference type="EMBL" id="KAJ3491275.1"/>
    </source>
</evidence>
<reference evidence="2" key="1">
    <citation type="submission" date="2022-07" db="EMBL/GenBank/DDBJ databases">
        <title>Genome Sequence of Agrocybe chaxingu.</title>
        <authorList>
            <person name="Buettner E."/>
        </authorList>
    </citation>
    <scope>NUCLEOTIDE SEQUENCE</scope>
    <source>
        <strain evidence="2">MP-N11</strain>
    </source>
</reference>
<proteinExistence type="predicted"/>